<dbReference type="GO" id="GO:0071008">
    <property type="term" value="C:U2-type post-mRNA release spliceosomal complex"/>
    <property type="evidence" value="ECO:0007669"/>
    <property type="project" value="TreeGrafter"/>
</dbReference>
<dbReference type="GO" id="GO:0003676">
    <property type="term" value="F:nucleic acid binding"/>
    <property type="evidence" value="ECO:0007669"/>
    <property type="project" value="InterPro"/>
</dbReference>
<dbReference type="InterPro" id="IPR045211">
    <property type="entry name" value="TFP11/STIP/Ntr1"/>
</dbReference>
<dbReference type="PANTHER" id="PTHR23329:SF1">
    <property type="entry name" value="TUFTELIN-INTERACTING PROTEIN 11"/>
    <property type="match status" value="1"/>
</dbReference>
<feature type="compositionally biased region" description="Basic and acidic residues" evidence="1">
    <location>
        <begin position="1"/>
        <end position="14"/>
    </location>
</feature>
<feature type="non-terminal residue" evidence="3">
    <location>
        <position position="85"/>
    </location>
</feature>
<dbReference type="SMART" id="SM00443">
    <property type="entry name" value="G_patch"/>
    <property type="match status" value="1"/>
</dbReference>
<dbReference type="Pfam" id="PF01585">
    <property type="entry name" value="G-patch"/>
    <property type="match status" value="1"/>
</dbReference>
<sequence>MGYKEGEGLGKEGEGILGPIEVNTRPKGAGLGVVREKTAQAKAEDRRYAQRCGEDYVDDDSDDESPYSSGGTDGATLMGWVRGKV</sequence>
<feature type="compositionally biased region" description="Acidic residues" evidence="1">
    <location>
        <begin position="55"/>
        <end position="65"/>
    </location>
</feature>
<name>A0A6A6QEF4_9PEZI</name>
<accession>A0A6A6QEF4</accession>
<dbReference type="AlphaFoldDB" id="A0A6A6QEF4"/>
<dbReference type="GO" id="GO:0000390">
    <property type="term" value="P:spliceosomal complex disassembly"/>
    <property type="evidence" value="ECO:0007669"/>
    <property type="project" value="InterPro"/>
</dbReference>
<feature type="region of interest" description="Disordered" evidence="1">
    <location>
        <begin position="42"/>
        <end position="75"/>
    </location>
</feature>
<feature type="compositionally biased region" description="Basic and acidic residues" evidence="1">
    <location>
        <begin position="42"/>
        <end position="54"/>
    </location>
</feature>
<feature type="domain" description="G-patch" evidence="2">
    <location>
        <begin position="1"/>
        <end position="36"/>
    </location>
</feature>
<feature type="region of interest" description="Disordered" evidence="1">
    <location>
        <begin position="1"/>
        <end position="27"/>
    </location>
</feature>
<reference evidence="3" key="1">
    <citation type="journal article" date="2020" name="Stud. Mycol.">
        <title>101 Dothideomycetes genomes: a test case for predicting lifestyles and emergence of pathogens.</title>
        <authorList>
            <person name="Haridas S."/>
            <person name="Albert R."/>
            <person name="Binder M."/>
            <person name="Bloem J."/>
            <person name="Labutti K."/>
            <person name="Salamov A."/>
            <person name="Andreopoulos B."/>
            <person name="Baker S."/>
            <person name="Barry K."/>
            <person name="Bills G."/>
            <person name="Bluhm B."/>
            <person name="Cannon C."/>
            <person name="Castanera R."/>
            <person name="Culley D."/>
            <person name="Daum C."/>
            <person name="Ezra D."/>
            <person name="Gonzalez J."/>
            <person name="Henrissat B."/>
            <person name="Kuo A."/>
            <person name="Liang C."/>
            <person name="Lipzen A."/>
            <person name="Lutzoni F."/>
            <person name="Magnuson J."/>
            <person name="Mondo S."/>
            <person name="Nolan M."/>
            <person name="Ohm R."/>
            <person name="Pangilinan J."/>
            <person name="Park H.-J."/>
            <person name="Ramirez L."/>
            <person name="Alfaro M."/>
            <person name="Sun H."/>
            <person name="Tritt A."/>
            <person name="Yoshinaga Y."/>
            <person name="Zwiers L.-H."/>
            <person name="Turgeon B."/>
            <person name="Goodwin S."/>
            <person name="Spatafora J."/>
            <person name="Crous P."/>
            <person name="Grigoriev I."/>
        </authorList>
    </citation>
    <scope>NUCLEOTIDE SEQUENCE</scope>
    <source>
        <strain evidence="3">CBS 269.34</strain>
    </source>
</reference>
<proteinExistence type="predicted"/>
<evidence type="ECO:0000259" key="2">
    <source>
        <dbReference type="PROSITE" id="PS50174"/>
    </source>
</evidence>
<dbReference type="PROSITE" id="PS50174">
    <property type="entry name" value="G_PATCH"/>
    <property type="match status" value="1"/>
</dbReference>
<protein>
    <recommendedName>
        <fullName evidence="2">G-patch domain-containing protein</fullName>
    </recommendedName>
</protein>
<evidence type="ECO:0000256" key="1">
    <source>
        <dbReference type="SAM" id="MobiDB-lite"/>
    </source>
</evidence>
<dbReference type="InterPro" id="IPR000467">
    <property type="entry name" value="G_patch_dom"/>
</dbReference>
<evidence type="ECO:0000313" key="3">
    <source>
        <dbReference type="EMBL" id="KAF2490652.1"/>
    </source>
</evidence>
<evidence type="ECO:0000313" key="4">
    <source>
        <dbReference type="Proteomes" id="UP000799750"/>
    </source>
</evidence>
<dbReference type="EMBL" id="MU004197">
    <property type="protein sequence ID" value="KAF2490652.1"/>
    <property type="molecule type" value="Genomic_DNA"/>
</dbReference>
<keyword evidence="4" id="KW-1185">Reference proteome</keyword>
<dbReference type="PANTHER" id="PTHR23329">
    <property type="entry name" value="TUFTELIN-INTERACTING PROTEIN 11-RELATED"/>
    <property type="match status" value="1"/>
</dbReference>
<dbReference type="Proteomes" id="UP000799750">
    <property type="component" value="Unassembled WGS sequence"/>
</dbReference>
<organism evidence="3 4">
    <name type="scientific">Lophium mytilinum</name>
    <dbReference type="NCBI Taxonomy" id="390894"/>
    <lineage>
        <taxon>Eukaryota</taxon>
        <taxon>Fungi</taxon>
        <taxon>Dikarya</taxon>
        <taxon>Ascomycota</taxon>
        <taxon>Pezizomycotina</taxon>
        <taxon>Dothideomycetes</taxon>
        <taxon>Pleosporomycetidae</taxon>
        <taxon>Mytilinidiales</taxon>
        <taxon>Mytilinidiaceae</taxon>
        <taxon>Lophium</taxon>
    </lineage>
</organism>
<gene>
    <name evidence="3" type="ORF">BU16DRAFT_531099</name>
</gene>